<evidence type="ECO:0000313" key="2">
    <source>
        <dbReference type="EMBL" id="WAL60313.1"/>
    </source>
</evidence>
<gene>
    <name evidence="2" type="ORF">OXH18_24635</name>
</gene>
<keyword evidence="1" id="KW-0472">Membrane</keyword>
<dbReference type="AlphaFoldDB" id="A0A9E8ZBW9"/>
<reference evidence="2" key="1">
    <citation type="submission" date="2022-12" db="EMBL/GenBank/DDBJ databases">
        <title>Polyphasic identification of a Novel Hot-Spring Cyanobacterium Ocullathermofonsia sinensis gen nov. sp. nov. and Genomic Insights on its Adaptations to the Thermal Habitat.</title>
        <authorList>
            <person name="Daroch M."/>
            <person name="Tang J."/>
            <person name="Jiang Y."/>
        </authorList>
    </citation>
    <scope>NUCLEOTIDE SEQUENCE</scope>
    <source>
        <strain evidence="2">PKUAC-SCTA174</strain>
    </source>
</reference>
<dbReference type="RefSeq" id="WP_268610192.1">
    <property type="nucleotide sequence ID" value="NZ_CP113797.1"/>
</dbReference>
<feature type="transmembrane region" description="Helical" evidence="1">
    <location>
        <begin position="84"/>
        <end position="106"/>
    </location>
</feature>
<keyword evidence="1" id="KW-0812">Transmembrane</keyword>
<sequence>MNELARKDLFTCLGAWLALELVCFGLLPGIGLNRSNVNIEPWFIASIPLGIGGAFLLASSTHFLEGDRPETWWQKRLTQVSAVLVSWAGLLGISFPLLVMSLLIFIELFAQLRGS</sequence>
<protein>
    <submittedName>
        <fullName evidence="2">Uncharacterized protein</fullName>
    </submittedName>
</protein>
<dbReference type="KEGG" id="tsin:OXH18_24635"/>
<accession>A0A9E8ZBW9</accession>
<dbReference type="Proteomes" id="UP001163152">
    <property type="component" value="Chromosome"/>
</dbReference>
<keyword evidence="1" id="KW-1133">Transmembrane helix</keyword>
<evidence type="ECO:0000313" key="3">
    <source>
        <dbReference type="Proteomes" id="UP001163152"/>
    </source>
</evidence>
<feature type="transmembrane region" description="Helical" evidence="1">
    <location>
        <begin position="9"/>
        <end position="30"/>
    </location>
</feature>
<feature type="transmembrane region" description="Helical" evidence="1">
    <location>
        <begin position="42"/>
        <end position="64"/>
    </location>
</feature>
<evidence type="ECO:0000256" key="1">
    <source>
        <dbReference type="SAM" id="Phobius"/>
    </source>
</evidence>
<organism evidence="2 3">
    <name type="scientific">Thermocoleostomius sinensis A174</name>
    <dbReference type="NCBI Taxonomy" id="2016057"/>
    <lineage>
        <taxon>Bacteria</taxon>
        <taxon>Bacillati</taxon>
        <taxon>Cyanobacteriota</taxon>
        <taxon>Cyanophyceae</taxon>
        <taxon>Oculatellales</taxon>
        <taxon>Oculatellaceae</taxon>
        <taxon>Thermocoleostomius</taxon>
    </lineage>
</organism>
<dbReference type="EMBL" id="CP113797">
    <property type="protein sequence ID" value="WAL60313.1"/>
    <property type="molecule type" value="Genomic_DNA"/>
</dbReference>
<keyword evidence="3" id="KW-1185">Reference proteome</keyword>
<name>A0A9E8ZBW9_9CYAN</name>
<proteinExistence type="predicted"/>